<accession>A0AAJ0HP82</accession>
<dbReference type="GO" id="GO:0009277">
    <property type="term" value="C:fungal-type cell wall"/>
    <property type="evidence" value="ECO:0007669"/>
    <property type="project" value="TreeGrafter"/>
</dbReference>
<feature type="compositionally biased region" description="Gly residues" evidence="4">
    <location>
        <begin position="365"/>
        <end position="376"/>
    </location>
</feature>
<keyword evidence="7" id="KW-1185">Reference proteome</keyword>
<proteinExistence type="predicted"/>
<keyword evidence="2 5" id="KW-0732">Signal</keyword>
<evidence type="ECO:0000256" key="5">
    <source>
        <dbReference type="SAM" id="SignalP"/>
    </source>
</evidence>
<reference evidence="6" key="1">
    <citation type="journal article" date="2023" name="Mol. Phylogenet. Evol.">
        <title>Genome-scale phylogeny and comparative genomics of the fungal order Sordariales.</title>
        <authorList>
            <person name="Hensen N."/>
            <person name="Bonometti L."/>
            <person name="Westerberg I."/>
            <person name="Brannstrom I.O."/>
            <person name="Guillou S."/>
            <person name="Cros-Aarteil S."/>
            <person name="Calhoun S."/>
            <person name="Haridas S."/>
            <person name="Kuo A."/>
            <person name="Mondo S."/>
            <person name="Pangilinan J."/>
            <person name="Riley R."/>
            <person name="LaButti K."/>
            <person name="Andreopoulos B."/>
            <person name="Lipzen A."/>
            <person name="Chen C."/>
            <person name="Yan M."/>
            <person name="Daum C."/>
            <person name="Ng V."/>
            <person name="Clum A."/>
            <person name="Steindorff A."/>
            <person name="Ohm R.A."/>
            <person name="Martin F."/>
            <person name="Silar P."/>
            <person name="Natvig D.O."/>
            <person name="Lalanne C."/>
            <person name="Gautier V."/>
            <person name="Ament-Velasquez S.L."/>
            <person name="Kruys A."/>
            <person name="Hutchinson M.I."/>
            <person name="Powell A.J."/>
            <person name="Barry K."/>
            <person name="Miller A.N."/>
            <person name="Grigoriev I.V."/>
            <person name="Debuchy R."/>
            <person name="Gladieux P."/>
            <person name="Hiltunen Thoren M."/>
            <person name="Johannesson H."/>
        </authorList>
    </citation>
    <scope>NUCLEOTIDE SEQUENCE</scope>
    <source>
        <strain evidence="6">CBS 955.72</strain>
    </source>
</reference>
<evidence type="ECO:0008006" key="8">
    <source>
        <dbReference type="Google" id="ProtNLM"/>
    </source>
</evidence>
<reference evidence="6" key="2">
    <citation type="submission" date="2023-06" db="EMBL/GenBank/DDBJ databases">
        <authorList>
            <consortium name="Lawrence Berkeley National Laboratory"/>
            <person name="Haridas S."/>
            <person name="Hensen N."/>
            <person name="Bonometti L."/>
            <person name="Westerberg I."/>
            <person name="Brannstrom I.O."/>
            <person name="Guillou S."/>
            <person name="Cros-Aarteil S."/>
            <person name="Calhoun S."/>
            <person name="Kuo A."/>
            <person name="Mondo S."/>
            <person name="Pangilinan J."/>
            <person name="Riley R."/>
            <person name="Labutti K."/>
            <person name="Andreopoulos B."/>
            <person name="Lipzen A."/>
            <person name="Chen C."/>
            <person name="Yanf M."/>
            <person name="Daum C."/>
            <person name="Ng V."/>
            <person name="Clum A."/>
            <person name="Steindorff A."/>
            <person name="Ohm R."/>
            <person name="Martin F."/>
            <person name="Silar P."/>
            <person name="Natvig D."/>
            <person name="Lalanne C."/>
            <person name="Gautier V."/>
            <person name="Ament-Velasquez S.L."/>
            <person name="Kruys A."/>
            <person name="Hutchinson M.I."/>
            <person name="Powell A.J."/>
            <person name="Barry K."/>
            <person name="Miller A.N."/>
            <person name="Grigoriev I.V."/>
            <person name="Debuchy R."/>
            <person name="Gladieux P."/>
            <person name="Thoren M.H."/>
            <person name="Johannesson H."/>
        </authorList>
    </citation>
    <scope>NUCLEOTIDE SEQUENCE</scope>
    <source>
        <strain evidence="6">CBS 955.72</strain>
    </source>
</reference>
<protein>
    <recommendedName>
        <fullName evidence="8">GPI-anchored cell wall organization protein Ecm33</fullName>
    </recommendedName>
</protein>
<evidence type="ECO:0000256" key="1">
    <source>
        <dbReference type="ARBA" id="ARBA00004196"/>
    </source>
</evidence>
<comment type="subcellular location">
    <subcellularLocation>
        <location evidence="1">Cell envelope</location>
    </subcellularLocation>
</comment>
<dbReference type="Proteomes" id="UP001275084">
    <property type="component" value="Unassembled WGS sequence"/>
</dbReference>
<evidence type="ECO:0000313" key="7">
    <source>
        <dbReference type="Proteomes" id="UP001275084"/>
    </source>
</evidence>
<dbReference type="GO" id="GO:0031505">
    <property type="term" value="P:fungal-type cell wall organization"/>
    <property type="evidence" value="ECO:0007669"/>
    <property type="project" value="TreeGrafter"/>
</dbReference>
<keyword evidence="3" id="KW-0325">Glycoprotein</keyword>
<name>A0AAJ0HP82_9PEZI</name>
<dbReference type="PANTHER" id="PTHR31018:SF3">
    <property type="entry name" value="RECEPTOR PROTEIN-TYROSINE KINASE"/>
    <property type="match status" value="1"/>
</dbReference>
<sequence>MLAQLILPALAVIGTVSAQSATCTVTTTTINSQADATNLASCRTVKGSVLIAPGAGPSIDISGPSQITGDLRVENNGVIESLSSNDLTILGGAFIMKNVTRLSSLEMPSFTKVKSIAWQSLNALDTLSIGPPGITQAEDVIISDTFLSSLTGIDLTSVRLMDINNNRRLTVFTTQLGNLSDNLNIQANGLKLEVTMPNLIWIANMTIANVTKFSVPSLAVVNGSARFDSNYFATFAAPNLTTTKAGDISFVGNANLKNISLPLISTIGGGLLIANNTALSEVDGFPKLKTVGGAVKLRGNFTNAEFPSLNDVKGAFDVSSTADISTSCDGFKKLAPTKDGGAGQIQGTYACTSNNENANQDTGSGTSGGGSSGGSGGKKDNSAAGVTFNTALAGLAAFAGLAATFW</sequence>
<dbReference type="InterPro" id="IPR051648">
    <property type="entry name" value="CWI-Assembly_Regulator"/>
</dbReference>
<comment type="caution">
    <text evidence="6">The sequence shown here is derived from an EMBL/GenBank/DDBJ whole genome shotgun (WGS) entry which is preliminary data.</text>
</comment>
<dbReference type="GO" id="GO:0009986">
    <property type="term" value="C:cell surface"/>
    <property type="evidence" value="ECO:0007669"/>
    <property type="project" value="TreeGrafter"/>
</dbReference>
<gene>
    <name evidence="6" type="ORF">B0T25DRAFT_79468</name>
</gene>
<organism evidence="6 7">
    <name type="scientific">Lasiosphaeria hispida</name>
    <dbReference type="NCBI Taxonomy" id="260671"/>
    <lineage>
        <taxon>Eukaryota</taxon>
        <taxon>Fungi</taxon>
        <taxon>Dikarya</taxon>
        <taxon>Ascomycota</taxon>
        <taxon>Pezizomycotina</taxon>
        <taxon>Sordariomycetes</taxon>
        <taxon>Sordariomycetidae</taxon>
        <taxon>Sordariales</taxon>
        <taxon>Lasiosphaeriaceae</taxon>
        <taxon>Lasiosphaeria</taxon>
    </lineage>
</organism>
<evidence type="ECO:0000313" key="6">
    <source>
        <dbReference type="EMBL" id="KAK3358906.1"/>
    </source>
</evidence>
<dbReference type="GO" id="GO:0005886">
    <property type="term" value="C:plasma membrane"/>
    <property type="evidence" value="ECO:0007669"/>
    <property type="project" value="TreeGrafter"/>
</dbReference>
<evidence type="ECO:0000256" key="3">
    <source>
        <dbReference type="ARBA" id="ARBA00023180"/>
    </source>
</evidence>
<evidence type="ECO:0000256" key="2">
    <source>
        <dbReference type="ARBA" id="ARBA00022729"/>
    </source>
</evidence>
<dbReference type="PANTHER" id="PTHR31018">
    <property type="entry name" value="SPORULATION-SPECIFIC PROTEIN-RELATED"/>
    <property type="match status" value="1"/>
</dbReference>
<dbReference type="SUPFAM" id="SSF52058">
    <property type="entry name" value="L domain-like"/>
    <property type="match status" value="2"/>
</dbReference>
<feature type="region of interest" description="Disordered" evidence="4">
    <location>
        <begin position="356"/>
        <end position="380"/>
    </location>
</feature>
<evidence type="ECO:0000256" key="4">
    <source>
        <dbReference type="SAM" id="MobiDB-lite"/>
    </source>
</evidence>
<feature type="signal peptide" evidence="5">
    <location>
        <begin position="1"/>
        <end position="18"/>
    </location>
</feature>
<dbReference type="Pfam" id="PF12454">
    <property type="entry name" value="Ecm33"/>
    <property type="match status" value="1"/>
</dbReference>
<feature type="chain" id="PRO_5042533082" description="GPI-anchored cell wall organization protein Ecm33" evidence="5">
    <location>
        <begin position="19"/>
        <end position="406"/>
    </location>
</feature>
<dbReference type="EMBL" id="JAUIQD010000002">
    <property type="protein sequence ID" value="KAK3358906.1"/>
    <property type="molecule type" value="Genomic_DNA"/>
</dbReference>
<dbReference type="AlphaFoldDB" id="A0AAJ0HP82"/>